<evidence type="ECO:0000313" key="4">
    <source>
        <dbReference type="Proteomes" id="UP000401273"/>
    </source>
</evidence>
<sequence>MTKQTAVPTFEINGKQYDLKLTLESIDYLNKLDEGGALALVGKVFTGDLQTYVNIVFAGLKHTGENFTLDSVTKAVEHAIENETLDLDRVMRDGNALVANSFFYKKTVNKMLEGPAKEAMEKLLS</sequence>
<proteinExistence type="predicted"/>
<dbReference type="InterPro" id="IPR024410">
    <property type="entry name" value="Phage_TAC_12"/>
</dbReference>
<reference evidence="3 4" key="1">
    <citation type="submission" date="2019-03" db="EMBL/GenBank/DDBJ databases">
        <authorList>
            <person name="Ashton P.M."/>
            <person name="Dallman T."/>
            <person name="Nair S."/>
            <person name="De Pinna E."/>
            <person name="Peters T."/>
            <person name="Grant K."/>
        </authorList>
    </citation>
    <scope>NUCLEOTIDE SEQUENCE [LARGE SCALE GENOMIC DNA]</scope>
    <source>
        <strain evidence="1">RL15000271</strain>
        <strain evidence="2">RL15000440</strain>
    </source>
</reference>
<evidence type="ECO:0000313" key="2">
    <source>
        <dbReference type="EMBL" id="EAE5604458.1"/>
    </source>
</evidence>
<dbReference type="EMBL" id="AAARLF010000005">
    <property type="protein sequence ID" value="EAE2898195.1"/>
    <property type="molecule type" value="Genomic_DNA"/>
</dbReference>
<organism evidence="1 4">
    <name type="scientific">Listeria monocytogenes</name>
    <dbReference type="NCBI Taxonomy" id="1639"/>
    <lineage>
        <taxon>Bacteria</taxon>
        <taxon>Bacillati</taxon>
        <taxon>Bacillota</taxon>
        <taxon>Bacilli</taxon>
        <taxon>Bacillales</taxon>
        <taxon>Listeriaceae</taxon>
        <taxon>Listeria</taxon>
    </lineage>
</organism>
<dbReference type="AlphaFoldDB" id="A0A477SKZ9"/>
<evidence type="ECO:0000313" key="1">
    <source>
        <dbReference type="EMBL" id="EAE2898195.1"/>
    </source>
</evidence>
<dbReference type="EMBL" id="AAASTI010000005">
    <property type="protein sequence ID" value="EAE5604458.1"/>
    <property type="molecule type" value="Genomic_DNA"/>
</dbReference>
<gene>
    <name evidence="1" type="ORF">E1W43_09585</name>
    <name evidence="2" type="ORF">E1X78_10075</name>
</gene>
<name>A0A477SKZ9_LISMN</name>
<comment type="caution">
    <text evidence="1">The sequence shown here is derived from an EMBL/GenBank/DDBJ whole genome shotgun (WGS) entry which is preliminary data.</text>
</comment>
<dbReference type="Proteomes" id="UP000332711">
    <property type="component" value="Unassembled WGS sequence"/>
</dbReference>
<dbReference type="Pfam" id="PF12363">
    <property type="entry name" value="Phage_TAC_12"/>
    <property type="match status" value="1"/>
</dbReference>
<protein>
    <submittedName>
        <fullName evidence="1">Uncharacterized protein</fullName>
    </submittedName>
</protein>
<accession>A0A477SKZ9</accession>
<evidence type="ECO:0000313" key="3">
    <source>
        <dbReference type="Proteomes" id="UP000332711"/>
    </source>
</evidence>
<dbReference type="RefSeq" id="WP_039120134.1">
    <property type="nucleotide sequence ID" value="NZ_CADEHJ010000001.1"/>
</dbReference>
<dbReference type="Proteomes" id="UP000401273">
    <property type="component" value="Unassembled WGS sequence"/>
</dbReference>